<dbReference type="InterPro" id="IPR008286">
    <property type="entry name" value="Prn/Lys/Arg_de-COase_C"/>
</dbReference>
<dbReference type="InterPro" id="IPR015421">
    <property type="entry name" value="PyrdxlP-dep_Trfase_major"/>
</dbReference>
<feature type="domain" description="Orn/Lys/Arg decarboxylases family 1 pyridoxal-P attachment site" evidence="6">
    <location>
        <begin position="227"/>
        <end position="241"/>
    </location>
</feature>
<sequence>MNKEYNRKQDRTPLVDALKQYQKDRPAYFCIPGHRFERGVSRRWLSEDECGFLRYDLTEATGLDDLHQPSGVILESQELMAELYGAKKSFFLVNGSTCGNEAMILSAVREGEKILVPRNVHKSVLEGIILTGAKPVYMMPEWIEEEGICGGVLQQTVKEKLREHPDCKAVFLVSPNYYGITSDLKQISDICHENGVLLLVDEAHGGHLYFSDKLPDGALAQGADMCVQSFHKVTGALTQSSVLHIGTGRVDKRRVERALKLVQSTSPSYLLMASLDAARYELAVRGEDMMERSLSLSDELRKGIRQIPGMSCMNSGLAGKYGVHGIDGTRVVIRCQNSSGYELKRRLMQEHRIELELADEKNVLAILTHANTEEDIQRFLAALTDIAEKTRGCTCRETPMPGLPEPEMVLTPREAYFSAVTEVPWEMARGKIAGELIAPYPPGIPLVYPGERLSQEIWNAVEKYRIWGCHFHGPSDDSLSMFEIIEK</sequence>
<accession>A0ABY5VIC2</accession>
<dbReference type="Gene3D" id="3.90.100.10">
    <property type="entry name" value="Orn/Lys/Arg decarboxylase, C-terminal domain"/>
    <property type="match status" value="1"/>
</dbReference>
<dbReference type="SUPFAM" id="SSF55904">
    <property type="entry name" value="Ornithine decarboxylase C-terminal domain"/>
    <property type="match status" value="1"/>
</dbReference>
<dbReference type="GO" id="GO:0008483">
    <property type="term" value="F:transaminase activity"/>
    <property type="evidence" value="ECO:0007669"/>
    <property type="project" value="UniProtKB-KW"/>
</dbReference>
<evidence type="ECO:0000259" key="6">
    <source>
        <dbReference type="PROSITE" id="PS00703"/>
    </source>
</evidence>
<dbReference type="InterPro" id="IPR015424">
    <property type="entry name" value="PyrdxlP-dep_Trfase"/>
</dbReference>
<dbReference type="PANTHER" id="PTHR43277:SF4">
    <property type="entry name" value="ARGININE DECARBOXYLASE"/>
    <property type="match status" value="1"/>
</dbReference>
<dbReference type="Pfam" id="PF01276">
    <property type="entry name" value="OKR_DC_1"/>
    <property type="match status" value="1"/>
</dbReference>
<evidence type="ECO:0000256" key="4">
    <source>
        <dbReference type="ARBA" id="ARBA00022898"/>
    </source>
</evidence>
<dbReference type="Proteomes" id="UP001060164">
    <property type="component" value="Chromosome"/>
</dbReference>
<gene>
    <name evidence="7" type="ORF">NQ502_02440</name>
</gene>
<organism evidence="7 8">
    <name type="scientific">Ruminococcus gauvreauii</name>
    <dbReference type="NCBI Taxonomy" id="438033"/>
    <lineage>
        <taxon>Bacteria</taxon>
        <taxon>Bacillati</taxon>
        <taxon>Bacillota</taxon>
        <taxon>Clostridia</taxon>
        <taxon>Eubacteriales</taxon>
        <taxon>Oscillospiraceae</taxon>
        <taxon>Ruminococcus</taxon>
    </lineage>
</organism>
<evidence type="ECO:0000256" key="1">
    <source>
        <dbReference type="ARBA" id="ARBA00001933"/>
    </source>
</evidence>
<evidence type="ECO:0000256" key="5">
    <source>
        <dbReference type="ARBA" id="ARBA00023239"/>
    </source>
</evidence>
<dbReference type="Pfam" id="PF03711">
    <property type="entry name" value="OKR_DC_1_C"/>
    <property type="match status" value="1"/>
</dbReference>
<evidence type="ECO:0000256" key="3">
    <source>
        <dbReference type="ARBA" id="ARBA00022793"/>
    </source>
</evidence>
<evidence type="ECO:0000313" key="7">
    <source>
        <dbReference type="EMBL" id="UWP59938.1"/>
    </source>
</evidence>
<dbReference type="InterPro" id="IPR036633">
    <property type="entry name" value="Prn/Lys/Arg_de-COase_C_sf"/>
</dbReference>
<keyword evidence="3" id="KW-0210">Decarboxylase</keyword>
<dbReference type="PANTHER" id="PTHR43277">
    <property type="entry name" value="ARGININE DECARBOXYLASE"/>
    <property type="match status" value="1"/>
</dbReference>
<proteinExistence type="inferred from homology"/>
<name>A0ABY5VIC2_9FIRM</name>
<dbReference type="CDD" id="cd00615">
    <property type="entry name" value="Orn_deC_like"/>
    <property type="match status" value="1"/>
</dbReference>
<dbReference type="SUPFAM" id="SSF53383">
    <property type="entry name" value="PLP-dependent transferases"/>
    <property type="match status" value="1"/>
</dbReference>
<keyword evidence="7" id="KW-0808">Transferase</keyword>
<dbReference type="InterPro" id="IPR052357">
    <property type="entry name" value="Orn_Lys_Arg_decarboxylase-I"/>
</dbReference>
<keyword evidence="4" id="KW-0663">Pyridoxal phosphate</keyword>
<keyword evidence="7" id="KW-0032">Aminotransferase</keyword>
<dbReference type="InterPro" id="IPR000310">
    <property type="entry name" value="Orn/Lys/Arg_deCO2ase_major_dom"/>
</dbReference>
<reference evidence="7" key="1">
    <citation type="journal article" date="2022" name="Cell">
        <title>Design, construction, and in vivo augmentation of a complex gut microbiome.</title>
        <authorList>
            <person name="Cheng A.G."/>
            <person name="Ho P.Y."/>
            <person name="Aranda-Diaz A."/>
            <person name="Jain S."/>
            <person name="Yu F.B."/>
            <person name="Meng X."/>
            <person name="Wang M."/>
            <person name="Iakiviak M."/>
            <person name="Nagashima K."/>
            <person name="Zhao A."/>
            <person name="Murugkar P."/>
            <person name="Patil A."/>
            <person name="Atabakhsh K."/>
            <person name="Weakley A."/>
            <person name="Yan J."/>
            <person name="Brumbaugh A.R."/>
            <person name="Higginbottom S."/>
            <person name="Dimas A."/>
            <person name="Shiver A.L."/>
            <person name="Deutschbauer A."/>
            <person name="Neff N."/>
            <person name="Sonnenburg J.L."/>
            <person name="Huang K.C."/>
            <person name="Fischbach M.A."/>
        </authorList>
    </citation>
    <scope>NUCLEOTIDE SEQUENCE</scope>
    <source>
        <strain evidence="7">DSM 19829</strain>
    </source>
</reference>
<comment type="cofactor">
    <cofactor evidence="1">
        <name>pyridoxal 5'-phosphate</name>
        <dbReference type="ChEBI" id="CHEBI:597326"/>
    </cofactor>
</comment>
<dbReference type="RefSeq" id="WP_028530265.1">
    <property type="nucleotide sequence ID" value="NZ_CABLBR010000052.1"/>
</dbReference>
<keyword evidence="8" id="KW-1185">Reference proteome</keyword>
<evidence type="ECO:0000256" key="2">
    <source>
        <dbReference type="ARBA" id="ARBA00010671"/>
    </source>
</evidence>
<dbReference type="PROSITE" id="PS00703">
    <property type="entry name" value="OKR_DC_1"/>
    <property type="match status" value="1"/>
</dbReference>
<comment type="similarity">
    <text evidence="2">Belongs to the Orn/Lys/Arg decarboxylase class-I family.</text>
</comment>
<protein>
    <submittedName>
        <fullName evidence="7">Aminotransferase class I/II-fold pyridoxal phosphate-dependent enzyme</fullName>
    </submittedName>
</protein>
<keyword evidence="5" id="KW-0456">Lyase</keyword>
<dbReference type="EMBL" id="CP102290">
    <property type="protein sequence ID" value="UWP59938.1"/>
    <property type="molecule type" value="Genomic_DNA"/>
</dbReference>
<dbReference type="Gene3D" id="3.40.640.10">
    <property type="entry name" value="Type I PLP-dependent aspartate aminotransferase-like (Major domain)"/>
    <property type="match status" value="1"/>
</dbReference>
<evidence type="ECO:0000313" key="8">
    <source>
        <dbReference type="Proteomes" id="UP001060164"/>
    </source>
</evidence>